<dbReference type="GO" id="GO:0016491">
    <property type="term" value="F:oxidoreductase activity"/>
    <property type="evidence" value="ECO:0007669"/>
    <property type="project" value="UniProtKB-KW"/>
</dbReference>
<dbReference type="AlphaFoldDB" id="A0A7C1BB09"/>
<evidence type="ECO:0000256" key="1">
    <source>
        <dbReference type="ARBA" id="ARBA00023002"/>
    </source>
</evidence>
<reference evidence="3" key="1">
    <citation type="journal article" date="2020" name="mSystems">
        <title>Genome- and Community-Level Interaction Insights into Carbon Utilization and Element Cycling Functions of Hydrothermarchaeota in Hydrothermal Sediment.</title>
        <authorList>
            <person name="Zhou Z."/>
            <person name="Liu Y."/>
            <person name="Xu W."/>
            <person name="Pan J."/>
            <person name="Luo Z.H."/>
            <person name="Li M."/>
        </authorList>
    </citation>
    <scope>NUCLEOTIDE SEQUENCE [LARGE SCALE GENOMIC DNA]</scope>
    <source>
        <strain evidence="3">HyVt-237</strain>
    </source>
</reference>
<dbReference type="PANTHER" id="PTHR13847">
    <property type="entry name" value="SARCOSINE DEHYDROGENASE-RELATED"/>
    <property type="match status" value="1"/>
</dbReference>
<dbReference type="Gene3D" id="3.50.50.60">
    <property type="entry name" value="FAD/NAD(P)-binding domain"/>
    <property type="match status" value="1"/>
</dbReference>
<comment type="caution">
    <text evidence="3">The sequence shown here is derived from an EMBL/GenBank/DDBJ whole genome shotgun (WGS) entry which is preliminary data.</text>
</comment>
<dbReference type="PANTHER" id="PTHR13847:SF287">
    <property type="entry name" value="FAD-DEPENDENT OXIDOREDUCTASE DOMAIN-CONTAINING PROTEIN 1"/>
    <property type="match status" value="1"/>
</dbReference>
<sequence length="387" mass="43183">MSERRTDVLIVGAGIIGLSVAYHLKNQGDVDVLVLEKEEDIGLGSSSLCAGGIRHQFGIPQNVKLSIYSTDFFSRLEELSGRETGYRQNGYLFTVREAVNLERFREMAEIMRSLGLEVGVLAPEEIKERFPFVETSDLAGGTFCKRDGYMDPHSVLQSLYRLDKDVGVKFSLGEKVLEIVPSGPRDFEVVTEKGRIRARYVVNAAGPYAGEVAKLAGLEIPVEPYRRQIFITDRFPHIPDDSPMVVDYEKHWYGRMETGSFMFGMSNLNEKPGFNTSLDYDFMEEMVNVAIERIPALEKAGISRGWAGLYAITPDHNPIIEESPELEGFVQVCGFSGHGFMHAPGAGKLAAEIILNGKTSLLKEEEMEVFSSSRFKEAKISSERLMI</sequence>
<evidence type="ECO:0000313" key="3">
    <source>
        <dbReference type="EMBL" id="HDM90871.1"/>
    </source>
</evidence>
<name>A0A7C1BB09_UNCW3</name>
<gene>
    <name evidence="3" type="ORF">ENG67_06675</name>
</gene>
<protein>
    <submittedName>
        <fullName evidence="3">FAD-binding oxidoreductase</fullName>
    </submittedName>
</protein>
<proteinExistence type="predicted"/>
<dbReference type="SUPFAM" id="SSF51905">
    <property type="entry name" value="FAD/NAD(P)-binding domain"/>
    <property type="match status" value="1"/>
</dbReference>
<dbReference type="Proteomes" id="UP000885931">
    <property type="component" value="Unassembled WGS sequence"/>
</dbReference>
<accession>A0A7C1BB09</accession>
<organism evidence="3">
    <name type="scientific">candidate division WOR-3 bacterium</name>
    <dbReference type="NCBI Taxonomy" id="2052148"/>
    <lineage>
        <taxon>Bacteria</taxon>
        <taxon>Bacteria division WOR-3</taxon>
    </lineage>
</organism>
<dbReference type="EMBL" id="DRBW01000245">
    <property type="protein sequence ID" value="HDM90871.1"/>
    <property type="molecule type" value="Genomic_DNA"/>
</dbReference>
<dbReference type="GO" id="GO:0005737">
    <property type="term" value="C:cytoplasm"/>
    <property type="evidence" value="ECO:0007669"/>
    <property type="project" value="TreeGrafter"/>
</dbReference>
<evidence type="ECO:0000259" key="2">
    <source>
        <dbReference type="Pfam" id="PF01266"/>
    </source>
</evidence>
<dbReference type="InterPro" id="IPR036188">
    <property type="entry name" value="FAD/NAD-bd_sf"/>
</dbReference>
<dbReference type="PRINTS" id="PR00420">
    <property type="entry name" value="RNGMNOXGNASE"/>
</dbReference>
<dbReference type="SUPFAM" id="SSF54373">
    <property type="entry name" value="FAD-linked reductases, C-terminal domain"/>
    <property type="match status" value="1"/>
</dbReference>
<feature type="domain" description="FAD dependent oxidoreductase" evidence="2">
    <location>
        <begin position="7"/>
        <end position="352"/>
    </location>
</feature>
<dbReference type="Pfam" id="PF01266">
    <property type="entry name" value="DAO"/>
    <property type="match status" value="1"/>
</dbReference>
<keyword evidence="1" id="KW-0560">Oxidoreductase</keyword>
<dbReference type="Gene3D" id="3.30.9.10">
    <property type="entry name" value="D-Amino Acid Oxidase, subunit A, domain 2"/>
    <property type="match status" value="1"/>
</dbReference>
<dbReference type="InterPro" id="IPR006076">
    <property type="entry name" value="FAD-dep_OxRdtase"/>
</dbReference>